<evidence type="ECO:0000256" key="5">
    <source>
        <dbReference type="ARBA" id="ARBA00022692"/>
    </source>
</evidence>
<keyword evidence="7 13" id="KW-1133">Transmembrane helix</keyword>
<dbReference type="PANTHER" id="PTHR21248">
    <property type="entry name" value="CARDIOLIPIN SYNTHASE"/>
    <property type="match status" value="1"/>
</dbReference>
<keyword evidence="2" id="KW-1003">Cell membrane</keyword>
<keyword evidence="16" id="KW-1185">Reference proteome</keyword>
<evidence type="ECO:0000256" key="8">
    <source>
        <dbReference type="ARBA" id="ARBA00023098"/>
    </source>
</evidence>
<accession>A0ABU9IYI0</accession>
<dbReference type="Pfam" id="PF13396">
    <property type="entry name" value="PLDc_N"/>
    <property type="match status" value="1"/>
</dbReference>
<comment type="subcellular location">
    <subcellularLocation>
        <location evidence="1">Cell membrane</location>
        <topology evidence="1">Multi-pass membrane protein</topology>
    </subcellularLocation>
</comment>
<proteinExistence type="predicted"/>
<keyword evidence="5 13" id="KW-0812">Transmembrane</keyword>
<dbReference type="EC" id="2.7.8.-" evidence="12"/>
<keyword evidence="10" id="KW-0594">Phospholipid biosynthesis</keyword>
<dbReference type="NCBIfam" id="TIGR04265">
    <property type="entry name" value="bac_cardiolipin"/>
    <property type="match status" value="1"/>
</dbReference>
<reference evidence="15 16" key="1">
    <citation type="submission" date="2024-04" db="EMBL/GenBank/DDBJ databases">
        <title>Draft genome sequence of Pseudoxanthomonas putridarboris WD12.</title>
        <authorList>
            <person name="Oh J."/>
        </authorList>
    </citation>
    <scope>NUCLEOTIDE SEQUENCE [LARGE SCALE GENOMIC DNA]</scope>
    <source>
        <strain evidence="15 16">WD12</strain>
    </source>
</reference>
<sequence>MLQTLNDLWAAFWSIPHLKAWVTGAWLLYLVPLCAWIILQKREPVATLSWLLSLAMLPYIGYLVYFLLGPQKIKRQQLRRSRSREGLDTYEVFCATDTRCAELPMLGQAVTGLPPSTATSVQLLVDGCATYLTLLDAIAGARNHVHLEYYIFNGDRTGLRMLEALAERARAGVKVRLLLDAVGSGRLKQRALQSLVDAGGEYAWFHPTRFRPFTRPWLNLRTHRKIVVVDGAIAFTGGINITDEQDESLRDDAYRDLHLRMEGEVVRSVQQVFVEDWVYATGQQRKDFQGTRLWSATEANVQGGIVTQTLISGPDSAWEPIHRMQVAAIHEAKRRVWLVTPYFVPGEAARMALTSAALGGLDVRLVVPKISDSRLVTLAARSYFDELLAAGVKVYEYGPRMMHSKALLCDDELAIIGSANFDHRSFRLNFEISMMFRDRGMAGTLAQLLEGEIAASSQVHPQRHRSLWRHRLPEAMARLMSPLL</sequence>
<protein>
    <recommendedName>
        <fullName evidence="12">Cardiolipin synthase</fullName>
        <ecNumber evidence="12">2.7.8.-</ecNumber>
    </recommendedName>
</protein>
<feature type="domain" description="PLD phosphodiesterase" evidence="14">
    <location>
        <begin position="398"/>
        <end position="425"/>
    </location>
</feature>
<keyword evidence="9 13" id="KW-0472">Membrane</keyword>
<feature type="domain" description="PLD phosphodiesterase" evidence="14">
    <location>
        <begin position="218"/>
        <end position="245"/>
    </location>
</feature>
<dbReference type="CDD" id="cd09110">
    <property type="entry name" value="PLDc_CLS_1"/>
    <property type="match status" value="1"/>
</dbReference>
<evidence type="ECO:0000256" key="11">
    <source>
        <dbReference type="ARBA" id="ARBA00023264"/>
    </source>
</evidence>
<evidence type="ECO:0000256" key="7">
    <source>
        <dbReference type="ARBA" id="ARBA00022989"/>
    </source>
</evidence>
<evidence type="ECO:0000256" key="6">
    <source>
        <dbReference type="ARBA" id="ARBA00022737"/>
    </source>
</evidence>
<keyword evidence="8" id="KW-0443">Lipid metabolism</keyword>
<dbReference type="InterPro" id="IPR001736">
    <property type="entry name" value="PLipase_D/transphosphatidylase"/>
</dbReference>
<evidence type="ECO:0000256" key="2">
    <source>
        <dbReference type="ARBA" id="ARBA00022475"/>
    </source>
</evidence>
<dbReference type="CDD" id="cd09112">
    <property type="entry name" value="PLDc_CLS_2"/>
    <property type="match status" value="1"/>
</dbReference>
<keyword evidence="11" id="KW-1208">Phospholipid metabolism</keyword>
<keyword evidence="6" id="KW-0677">Repeat</keyword>
<evidence type="ECO:0000256" key="3">
    <source>
        <dbReference type="ARBA" id="ARBA00022516"/>
    </source>
</evidence>
<dbReference type="Proteomes" id="UP001459204">
    <property type="component" value="Unassembled WGS sequence"/>
</dbReference>
<evidence type="ECO:0000259" key="14">
    <source>
        <dbReference type="PROSITE" id="PS50035"/>
    </source>
</evidence>
<feature type="transmembrane region" description="Helical" evidence="13">
    <location>
        <begin position="46"/>
        <end position="68"/>
    </location>
</feature>
<dbReference type="PROSITE" id="PS50035">
    <property type="entry name" value="PLD"/>
    <property type="match status" value="2"/>
</dbReference>
<dbReference type="Pfam" id="PF13091">
    <property type="entry name" value="PLDc_2"/>
    <property type="match status" value="2"/>
</dbReference>
<keyword evidence="4" id="KW-0808">Transferase</keyword>
<evidence type="ECO:0000256" key="1">
    <source>
        <dbReference type="ARBA" id="ARBA00004651"/>
    </source>
</evidence>
<dbReference type="SMART" id="SM00155">
    <property type="entry name" value="PLDc"/>
    <property type="match status" value="2"/>
</dbReference>
<evidence type="ECO:0000313" key="15">
    <source>
        <dbReference type="EMBL" id="MEL1263462.1"/>
    </source>
</evidence>
<dbReference type="Gene3D" id="3.30.870.10">
    <property type="entry name" value="Endonuclease Chain A"/>
    <property type="match status" value="2"/>
</dbReference>
<dbReference type="PANTHER" id="PTHR21248:SF22">
    <property type="entry name" value="PHOSPHOLIPASE D"/>
    <property type="match status" value="1"/>
</dbReference>
<dbReference type="SUPFAM" id="SSF56024">
    <property type="entry name" value="Phospholipase D/nuclease"/>
    <property type="match status" value="2"/>
</dbReference>
<keyword evidence="3" id="KW-0444">Lipid biosynthesis</keyword>
<dbReference type="InterPro" id="IPR022924">
    <property type="entry name" value="Cardiolipin_synthase"/>
</dbReference>
<dbReference type="InterPro" id="IPR027379">
    <property type="entry name" value="CLS_N"/>
</dbReference>
<dbReference type="EMBL" id="JBBWWT010000001">
    <property type="protein sequence ID" value="MEL1263462.1"/>
    <property type="molecule type" value="Genomic_DNA"/>
</dbReference>
<gene>
    <name evidence="15" type="primary">cls</name>
    <name evidence="15" type="ORF">AAD027_03625</name>
</gene>
<evidence type="ECO:0000256" key="10">
    <source>
        <dbReference type="ARBA" id="ARBA00023209"/>
    </source>
</evidence>
<evidence type="ECO:0000256" key="12">
    <source>
        <dbReference type="NCBIfam" id="TIGR04265"/>
    </source>
</evidence>
<evidence type="ECO:0000256" key="9">
    <source>
        <dbReference type="ARBA" id="ARBA00023136"/>
    </source>
</evidence>
<name>A0ABU9IYI0_9GAMM</name>
<dbReference type="InterPro" id="IPR025202">
    <property type="entry name" value="PLD-like_dom"/>
</dbReference>
<evidence type="ECO:0000256" key="4">
    <source>
        <dbReference type="ARBA" id="ARBA00022679"/>
    </source>
</evidence>
<comment type="caution">
    <text evidence="15">The sequence shown here is derived from an EMBL/GenBank/DDBJ whole genome shotgun (WGS) entry which is preliminary data.</text>
</comment>
<evidence type="ECO:0000313" key="16">
    <source>
        <dbReference type="Proteomes" id="UP001459204"/>
    </source>
</evidence>
<feature type="transmembrane region" description="Helical" evidence="13">
    <location>
        <begin position="20"/>
        <end position="39"/>
    </location>
</feature>
<organism evidence="15 16">
    <name type="scientific">Pseudoxanthomonas putridarboris</name>
    <dbReference type="NCBI Taxonomy" id="752605"/>
    <lineage>
        <taxon>Bacteria</taxon>
        <taxon>Pseudomonadati</taxon>
        <taxon>Pseudomonadota</taxon>
        <taxon>Gammaproteobacteria</taxon>
        <taxon>Lysobacterales</taxon>
        <taxon>Lysobacteraceae</taxon>
        <taxon>Pseudoxanthomonas</taxon>
    </lineage>
</organism>
<evidence type="ECO:0000256" key="13">
    <source>
        <dbReference type="SAM" id="Phobius"/>
    </source>
</evidence>
<dbReference type="RefSeq" id="WP_341724636.1">
    <property type="nucleotide sequence ID" value="NZ_JBBWWT010000001.1"/>
</dbReference>